<dbReference type="EC" id="3.4.-.-" evidence="2"/>
<protein>
    <submittedName>
        <fullName evidence="2">Type 1 glutamine amidotransferase</fullName>
        <ecNumber evidence="2">3.4.-.-</ecNumber>
    </submittedName>
</protein>
<keyword evidence="2" id="KW-0378">Hydrolase</keyword>
<dbReference type="CDD" id="cd01741">
    <property type="entry name" value="GATase1_1"/>
    <property type="match status" value="1"/>
</dbReference>
<evidence type="ECO:0000259" key="1">
    <source>
        <dbReference type="Pfam" id="PF00117"/>
    </source>
</evidence>
<dbReference type="PANTHER" id="PTHR42695:SF5">
    <property type="entry name" value="GLUTAMINE AMIDOTRANSFERASE YLR126C-RELATED"/>
    <property type="match status" value="1"/>
</dbReference>
<accession>A0ABV4CIA5</accession>
<dbReference type="PANTHER" id="PTHR42695">
    <property type="entry name" value="GLUTAMINE AMIDOTRANSFERASE YLR126C-RELATED"/>
    <property type="match status" value="1"/>
</dbReference>
<dbReference type="Proteomes" id="UP001564626">
    <property type="component" value="Unassembled WGS sequence"/>
</dbReference>
<reference evidence="2 3" key="1">
    <citation type="submission" date="2024-08" db="EMBL/GenBank/DDBJ databases">
        <title>Genome mining of Saccharopolyspora cebuensis PGLac3 from Nigerian medicinal plant.</title>
        <authorList>
            <person name="Ezeobiora C.E."/>
            <person name="Igbokwe N.H."/>
            <person name="Amin D.H."/>
            <person name="Mendie U.E."/>
        </authorList>
    </citation>
    <scope>NUCLEOTIDE SEQUENCE [LARGE SCALE GENOMIC DNA]</scope>
    <source>
        <strain evidence="2 3">PGLac3</strain>
    </source>
</reference>
<dbReference type="RefSeq" id="WP_345365058.1">
    <property type="nucleotide sequence ID" value="NZ_BAABII010000013.1"/>
</dbReference>
<name>A0ABV4CIA5_9PSEU</name>
<dbReference type="InterPro" id="IPR044992">
    <property type="entry name" value="ChyE-like"/>
</dbReference>
<comment type="caution">
    <text evidence="2">The sequence shown here is derived from an EMBL/GenBank/DDBJ whole genome shotgun (WGS) entry which is preliminary data.</text>
</comment>
<dbReference type="SUPFAM" id="SSF52317">
    <property type="entry name" value="Class I glutamine amidotransferase-like"/>
    <property type="match status" value="1"/>
</dbReference>
<dbReference type="EMBL" id="JBGEHV010000026">
    <property type="protein sequence ID" value="MEY8040835.1"/>
    <property type="molecule type" value="Genomic_DNA"/>
</dbReference>
<proteinExistence type="predicted"/>
<keyword evidence="2" id="KW-0315">Glutamine amidotransferase</keyword>
<dbReference type="Gene3D" id="3.40.50.880">
    <property type="match status" value="1"/>
</dbReference>
<keyword evidence="3" id="KW-1185">Reference proteome</keyword>
<feature type="domain" description="Glutamine amidotransferase" evidence="1">
    <location>
        <begin position="26"/>
        <end position="186"/>
    </location>
</feature>
<dbReference type="Pfam" id="PF00117">
    <property type="entry name" value="GATase"/>
    <property type="match status" value="1"/>
</dbReference>
<dbReference type="GO" id="GO:0016787">
    <property type="term" value="F:hydrolase activity"/>
    <property type="evidence" value="ECO:0007669"/>
    <property type="project" value="UniProtKB-KW"/>
</dbReference>
<dbReference type="InterPro" id="IPR017926">
    <property type="entry name" value="GATASE"/>
</dbReference>
<dbReference type="PROSITE" id="PS51273">
    <property type="entry name" value="GATASE_TYPE_1"/>
    <property type="match status" value="1"/>
</dbReference>
<gene>
    <name evidence="2" type="ORF">AB8O55_15610</name>
</gene>
<evidence type="ECO:0000313" key="3">
    <source>
        <dbReference type="Proteomes" id="UP001564626"/>
    </source>
</evidence>
<organism evidence="2 3">
    <name type="scientific">Saccharopolyspora cebuensis</name>
    <dbReference type="NCBI Taxonomy" id="418759"/>
    <lineage>
        <taxon>Bacteria</taxon>
        <taxon>Bacillati</taxon>
        <taxon>Actinomycetota</taxon>
        <taxon>Actinomycetes</taxon>
        <taxon>Pseudonocardiales</taxon>
        <taxon>Pseudonocardiaceae</taxon>
        <taxon>Saccharopolyspora</taxon>
    </lineage>
</organism>
<evidence type="ECO:0000313" key="2">
    <source>
        <dbReference type="EMBL" id="MEY8040835.1"/>
    </source>
</evidence>
<sequence length="250" mass="26266">MGGVRVLVVEPSRLDPSSPLGGWLAAAGADAEVVRPAEEPLPATLDGYEGLIVLGGLMGALDDLEHPWLAEVRGLLSSAVAKQVPVLAVSLGAQLLAAATGGQVRPMPKGPEAGTLLIAKRDVAAEDVLLGPAPLTPDVLQFHGDEVSVLPPSAQLLASSPKCENQAFRVGSCGYGVQFHVESSPAVVRSWIERAPEIAAAARPGHWDDEHLAEFHVDLAETWRPVVERFVGLAGTPVDERRSSRFLPLA</sequence>
<dbReference type="InterPro" id="IPR029062">
    <property type="entry name" value="Class_I_gatase-like"/>
</dbReference>